<dbReference type="PROSITE" id="PS51186">
    <property type="entry name" value="GNAT"/>
    <property type="match status" value="1"/>
</dbReference>
<dbReference type="InterPro" id="IPR000182">
    <property type="entry name" value="GNAT_dom"/>
</dbReference>
<dbReference type="Pfam" id="PF00583">
    <property type="entry name" value="Acetyltransf_1"/>
    <property type="match status" value="1"/>
</dbReference>
<protein>
    <submittedName>
        <fullName evidence="2">Acetyltransferase (GNAT) family protein</fullName>
    </submittedName>
</protein>
<keyword evidence="2" id="KW-0808">Transferase</keyword>
<dbReference type="InterPro" id="IPR016181">
    <property type="entry name" value="Acyl_CoA_acyltransferase"/>
</dbReference>
<dbReference type="CDD" id="cd04301">
    <property type="entry name" value="NAT_SF"/>
    <property type="match status" value="1"/>
</dbReference>
<keyword evidence="3" id="KW-1185">Reference proteome</keyword>
<dbReference type="PATRIC" id="fig|34073.19.peg.6136"/>
<dbReference type="Proteomes" id="UP000035170">
    <property type="component" value="Unassembled WGS sequence"/>
</dbReference>
<comment type="caution">
    <text evidence="2">The sequence shown here is derived from an EMBL/GenBank/DDBJ whole genome shotgun (WGS) entry which is preliminary data.</text>
</comment>
<reference evidence="2 3" key="1">
    <citation type="submission" date="2015-03" db="EMBL/GenBank/DDBJ databases">
        <title>Genome sequence of Variovorax paradoxus TBEA6.</title>
        <authorList>
            <person name="Poehlein A."/>
            <person name="Schuldes J."/>
            <person name="Wuebbeler J.H."/>
            <person name="Hiessl S."/>
            <person name="Steinbuechel A."/>
            <person name="Daniel R."/>
        </authorList>
    </citation>
    <scope>NUCLEOTIDE SEQUENCE [LARGE SCALE GENOMIC DNA]</scope>
    <source>
        <strain evidence="2 3">TBEA6</strain>
    </source>
</reference>
<sequence>MLCIDDLSELDPHYAPVEYLVREAAQQWERDEAMALRRAVFCIEQGIFARDDRDATDDHARLLVAMSCNGGMPEQVVGTVRIHRGEAPGEWWGSRLAVHPAFRSQGHLGATLIRLAVSRANALGCDVFLAQVQMQNVPLFQKLGWQMLEESSVHGRPHARMQAGLAFYPPCHDPVSGFVTRAKVLS</sequence>
<dbReference type="Gene3D" id="3.40.630.30">
    <property type="match status" value="1"/>
</dbReference>
<dbReference type="NCBIfam" id="TIGR04045">
    <property type="entry name" value="MSMEG_0567_GNAT"/>
    <property type="match status" value="1"/>
</dbReference>
<dbReference type="InterPro" id="IPR024035">
    <property type="entry name" value="MSMEG_0567_GNAT"/>
</dbReference>
<dbReference type="GO" id="GO:0016747">
    <property type="term" value="F:acyltransferase activity, transferring groups other than amino-acyl groups"/>
    <property type="evidence" value="ECO:0007669"/>
    <property type="project" value="InterPro"/>
</dbReference>
<proteinExistence type="predicted"/>
<feature type="domain" description="N-acetyltransferase" evidence="1">
    <location>
        <begin position="19"/>
        <end position="166"/>
    </location>
</feature>
<dbReference type="RefSeq" id="WP_047787140.1">
    <property type="nucleotide sequence ID" value="NZ_JZWI01000042.1"/>
</dbReference>
<gene>
    <name evidence="2" type="ORF">VPARA_59770</name>
</gene>
<evidence type="ECO:0000259" key="1">
    <source>
        <dbReference type="PROSITE" id="PS51186"/>
    </source>
</evidence>
<dbReference type="EMBL" id="JZWI01000042">
    <property type="protein sequence ID" value="KLN52904.1"/>
    <property type="molecule type" value="Genomic_DNA"/>
</dbReference>
<evidence type="ECO:0000313" key="3">
    <source>
        <dbReference type="Proteomes" id="UP000035170"/>
    </source>
</evidence>
<evidence type="ECO:0000313" key="2">
    <source>
        <dbReference type="EMBL" id="KLN52904.1"/>
    </source>
</evidence>
<accession>A0A0H2LRP9</accession>
<organism evidence="2 3">
    <name type="scientific">Variovorax paradoxus</name>
    <dbReference type="NCBI Taxonomy" id="34073"/>
    <lineage>
        <taxon>Bacteria</taxon>
        <taxon>Pseudomonadati</taxon>
        <taxon>Pseudomonadota</taxon>
        <taxon>Betaproteobacteria</taxon>
        <taxon>Burkholderiales</taxon>
        <taxon>Comamonadaceae</taxon>
        <taxon>Variovorax</taxon>
    </lineage>
</organism>
<dbReference type="SUPFAM" id="SSF55729">
    <property type="entry name" value="Acyl-CoA N-acyltransferases (Nat)"/>
    <property type="match status" value="1"/>
</dbReference>
<dbReference type="AlphaFoldDB" id="A0A0H2LRP9"/>
<name>A0A0H2LRP9_VARPD</name>